<reference evidence="2 3" key="1">
    <citation type="submission" date="2016-02" db="EMBL/GenBank/DDBJ databases">
        <title>Draft genome sequence of Polaribacter atrinae KACC17473.</title>
        <authorList>
            <person name="Shin S.-K."/>
            <person name="Yi H."/>
        </authorList>
    </citation>
    <scope>NUCLEOTIDE SEQUENCE [LARGE SCALE GENOMIC DNA]</scope>
    <source>
        <strain evidence="2 3">KACC 17473</strain>
    </source>
</reference>
<keyword evidence="3" id="KW-1185">Reference proteome</keyword>
<proteinExistence type="predicted"/>
<dbReference type="InterPro" id="IPR036249">
    <property type="entry name" value="Thioredoxin-like_sf"/>
</dbReference>
<dbReference type="Pfam" id="PF00578">
    <property type="entry name" value="AhpC-TSA"/>
    <property type="match status" value="1"/>
</dbReference>
<dbReference type="AlphaFoldDB" id="A0A176TEG6"/>
<name>A0A176TEG6_9FLAO</name>
<accession>A0A176TEG6</accession>
<dbReference type="PROSITE" id="PS51352">
    <property type="entry name" value="THIOREDOXIN_2"/>
    <property type="match status" value="1"/>
</dbReference>
<gene>
    <name evidence="2" type="ORF">LPB303_04510</name>
</gene>
<comment type="caution">
    <text evidence="2">The sequence shown here is derived from an EMBL/GenBank/DDBJ whole genome shotgun (WGS) entry which is preliminary data.</text>
</comment>
<dbReference type="GO" id="GO:0016209">
    <property type="term" value="F:antioxidant activity"/>
    <property type="evidence" value="ECO:0007669"/>
    <property type="project" value="InterPro"/>
</dbReference>
<dbReference type="PANTHER" id="PTHR42852">
    <property type="entry name" value="THIOL:DISULFIDE INTERCHANGE PROTEIN DSBE"/>
    <property type="match status" value="1"/>
</dbReference>
<sequence length="164" mass="18822">MKKIILVCIGLFVMTSYSQNKKMWAKSFLNKKAPELVVGSWLTDAPKTDGKFILVDFWATWCGPCIKGIPEMNAFHKKFTKDLVVIALSNESKAKIKRFKKAEIEYYSAIDRRARLNRKLEIKGIPHCIIIDPDGIVVWEGWPQLKGYELTAEVIQDLIDNYKA</sequence>
<evidence type="ECO:0000259" key="1">
    <source>
        <dbReference type="PROSITE" id="PS51352"/>
    </source>
</evidence>
<protein>
    <submittedName>
        <fullName evidence="2">Alkyl hydroperoxide reductase</fullName>
    </submittedName>
</protein>
<dbReference type="InterPro" id="IPR013766">
    <property type="entry name" value="Thioredoxin_domain"/>
</dbReference>
<dbReference type="PANTHER" id="PTHR42852:SF17">
    <property type="entry name" value="THIOREDOXIN-LIKE PROTEIN HI_1115"/>
    <property type="match status" value="1"/>
</dbReference>
<dbReference type="GO" id="GO:0016491">
    <property type="term" value="F:oxidoreductase activity"/>
    <property type="evidence" value="ECO:0007669"/>
    <property type="project" value="InterPro"/>
</dbReference>
<dbReference type="STRING" id="1333662.LPB303_04510"/>
<dbReference type="Gene3D" id="3.40.30.10">
    <property type="entry name" value="Glutaredoxin"/>
    <property type="match status" value="1"/>
</dbReference>
<dbReference type="SUPFAM" id="SSF52833">
    <property type="entry name" value="Thioredoxin-like"/>
    <property type="match status" value="1"/>
</dbReference>
<dbReference type="EMBL" id="LVWE01000009">
    <property type="protein sequence ID" value="OAD45933.1"/>
    <property type="molecule type" value="Genomic_DNA"/>
</dbReference>
<evidence type="ECO:0000313" key="3">
    <source>
        <dbReference type="Proteomes" id="UP000076923"/>
    </source>
</evidence>
<dbReference type="InterPro" id="IPR000866">
    <property type="entry name" value="AhpC/TSA"/>
</dbReference>
<dbReference type="CDD" id="cd02966">
    <property type="entry name" value="TlpA_like_family"/>
    <property type="match status" value="1"/>
</dbReference>
<feature type="domain" description="Thioredoxin" evidence="1">
    <location>
        <begin position="27"/>
        <end position="164"/>
    </location>
</feature>
<dbReference type="RefSeq" id="WP_068448520.1">
    <property type="nucleotide sequence ID" value="NZ_CANKUV010000026.1"/>
</dbReference>
<organism evidence="2 3">
    <name type="scientific">Polaribacter atrinae</name>
    <dbReference type="NCBI Taxonomy" id="1333662"/>
    <lineage>
        <taxon>Bacteria</taxon>
        <taxon>Pseudomonadati</taxon>
        <taxon>Bacteroidota</taxon>
        <taxon>Flavobacteriia</taxon>
        <taxon>Flavobacteriales</taxon>
        <taxon>Flavobacteriaceae</taxon>
    </lineage>
</organism>
<evidence type="ECO:0000313" key="2">
    <source>
        <dbReference type="EMBL" id="OAD45933.1"/>
    </source>
</evidence>
<dbReference type="InterPro" id="IPR050553">
    <property type="entry name" value="Thioredoxin_ResA/DsbE_sf"/>
</dbReference>
<dbReference type="Proteomes" id="UP000076923">
    <property type="component" value="Unassembled WGS sequence"/>
</dbReference>
<dbReference type="OrthoDB" id="1069091at2"/>